<reference evidence="1" key="1">
    <citation type="submission" date="2021-01" db="EMBL/GenBank/DDBJ databases">
        <authorList>
            <consortium name="Genoscope - CEA"/>
            <person name="William W."/>
        </authorList>
    </citation>
    <scope>NUCLEOTIDE SEQUENCE</scope>
</reference>
<gene>
    <name evidence="1" type="ORF">PPENT_87.1.T0900112</name>
</gene>
<dbReference type="Proteomes" id="UP000689195">
    <property type="component" value="Unassembled WGS sequence"/>
</dbReference>
<organism evidence="1 2">
    <name type="scientific">Paramecium pentaurelia</name>
    <dbReference type="NCBI Taxonomy" id="43138"/>
    <lineage>
        <taxon>Eukaryota</taxon>
        <taxon>Sar</taxon>
        <taxon>Alveolata</taxon>
        <taxon>Ciliophora</taxon>
        <taxon>Intramacronucleata</taxon>
        <taxon>Oligohymenophorea</taxon>
        <taxon>Peniculida</taxon>
        <taxon>Parameciidae</taxon>
        <taxon>Paramecium</taxon>
    </lineage>
</organism>
<comment type="caution">
    <text evidence="1">The sequence shown here is derived from an EMBL/GenBank/DDBJ whole genome shotgun (WGS) entry which is preliminary data.</text>
</comment>
<sequence length="226" mass="27277">MSQIQIQIKNEQKQENQWKRRTEIFRNYEKMHIQYFKWLQIRFINYSRKLNGLGGTRVNQYFQNKKHRGESALKGGRLQSNIQTPKMKMQNSADDQLIIHNLQNVPLQLRQSPSFRLKNPRHSLKQDETRKQTQISDTYAKKTRITMLESFYHQLGSDEDITLNKNTQQTRLQPIILKPQSQTTYFGKQKKMIEDDNIEEVHFHFVIMQQKYKSWIENFEKKNQSK</sequence>
<dbReference type="EMBL" id="CAJJDO010000090">
    <property type="protein sequence ID" value="CAD8187923.1"/>
    <property type="molecule type" value="Genomic_DNA"/>
</dbReference>
<dbReference type="AlphaFoldDB" id="A0A8S1WF50"/>
<evidence type="ECO:0000313" key="1">
    <source>
        <dbReference type="EMBL" id="CAD8187923.1"/>
    </source>
</evidence>
<accession>A0A8S1WF50</accession>
<evidence type="ECO:0000313" key="2">
    <source>
        <dbReference type="Proteomes" id="UP000689195"/>
    </source>
</evidence>
<protein>
    <submittedName>
        <fullName evidence="1">Uncharacterized protein</fullName>
    </submittedName>
</protein>
<dbReference type="OrthoDB" id="303704at2759"/>
<name>A0A8S1WF50_9CILI</name>
<keyword evidence="2" id="KW-1185">Reference proteome</keyword>
<proteinExistence type="predicted"/>